<dbReference type="InterPro" id="IPR005013">
    <property type="entry name" value="DDOST_48_kDa_subunit"/>
</dbReference>
<dbReference type="STRING" id="4072.A0A2G2Z9E7"/>
<evidence type="ECO:0000259" key="1">
    <source>
        <dbReference type="Pfam" id="PF23358"/>
    </source>
</evidence>
<dbReference type="AlphaFoldDB" id="A0A2G2Z9E7"/>
<dbReference type="EMBL" id="AYRZ02000006">
    <property type="protein sequence ID" value="PHT78521.1"/>
    <property type="molecule type" value="Genomic_DNA"/>
</dbReference>
<feature type="domain" description="OST48 middle" evidence="1">
    <location>
        <begin position="6"/>
        <end position="63"/>
    </location>
</feature>
<proteinExistence type="predicted"/>
<dbReference type="InterPro" id="IPR055459">
    <property type="entry name" value="OST48_MD"/>
</dbReference>
<keyword evidence="3" id="KW-1185">Reference proteome</keyword>
<reference evidence="2 3" key="2">
    <citation type="journal article" date="2017" name="Genome Biol.">
        <title>New reference genome sequences of hot pepper reveal the massive evolution of plant disease-resistance genes by retroduplication.</title>
        <authorList>
            <person name="Kim S."/>
            <person name="Park J."/>
            <person name="Yeom S.I."/>
            <person name="Kim Y.M."/>
            <person name="Seo E."/>
            <person name="Kim K.T."/>
            <person name="Kim M.S."/>
            <person name="Lee J.M."/>
            <person name="Cheong K."/>
            <person name="Shin H.S."/>
            <person name="Kim S.B."/>
            <person name="Han K."/>
            <person name="Lee J."/>
            <person name="Park M."/>
            <person name="Lee H.A."/>
            <person name="Lee H.Y."/>
            <person name="Lee Y."/>
            <person name="Oh S."/>
            <person name="Lee J.H."/>
            <person name="Choi E."/>
            <person name="Choi E."/>
            <person name="Lee S.E."/>
            <person name="Jeon J."/>
            <person name="Kim H."/>
            <person name="Choi G."/>
            <person name="Song H."/>
            <person name="Lee J."/>
            <person name="Lee S.C."/>
            <person name="Kwon J.K."/>
            <person name="Lee H.Y."/>
            <person name="Koo N."/>
            <person name="Hong Y."/>
            <person name="Kim R.W."/>
            <person name="Kang W.H."/>
            <person name="Huh J.H."/>
            <person name="Kang B.C."/>
            <person name="Yang T.J."/>
            <person name="Lee Y.H."/>
            <person name="Bennetzen J.L."/>
            <person name="Choi D."/>
        </authorList>
    </citation>
    <scope>NUCLEOTIDE SEQUENCE [LARGE SCALE GENOMIC DNA]</scope>
    <source>
        <strain evidence="3">cv. CM334</strain>
    </source>
</reference>
<dbReference type="Proteomes" id="UP000222542">
    <property type="component" value="Unassembled WGS sequence"/>
</dbReference>
<organism evidence="2 3">
    <name type="scientific">Capsicum annuum</name>
    <name type="common">Capsicum pepper</name>
    <dbReference type="NCBI Taxonomy" id="4072"/>
    <lineage>
        <taxon>Eukaryota</taxon>
        <taxon>Viridiplantae</taxon>
        <taxon>Streptophyta</taxon>
        <taxon>Embryophyta</taxon>
        <taxon>Tracheophyta</taxon>
        <taxon>Spermatophyta</taxon>
        <taxon>Magnoliopsida</taxon>
        <taxon>eudicotyledons</taxon>
        <taxon>Gunneridae</taxon>
        <taxon>Pentapetalae</taxon>
        <taxon>asterids</taxon>
        <taxon>lamiids</taxon>
        <taxon>Solanales</taxon>
        <taxon>Solanaceae</taxon>
        <taxon>Solanoideae</taxon>
        <taxon>Capsiceae</taxon>
        <taxon>Capsicum</taxon>
    </lineage>
</organism>
<dbReference type="Gramene" id="PHT78521">
    <property type="protein sequence ID" value="PHT78521"/>
    <property type="gene ID" value="T459_16573"/>
</dbReference>
<accession>A0A2G2Z9E7</accession>
<gene>
    <name evidence="2" type="ORF">T459_16573</name>
</gene>
<evidence type="ECO:0000313" key="3">
    <source>
        <dbReference type="Proteomes" id="UP000222542"/>
    </source>
</evidence>
<dbReference type="PANTHER" id="PTHR10830">
    <property type="entry name" value="DOLICHYL-DIPHOSPHOOLIGOSACCHARIDE--PROTEIN GLYCOSYLTRANSFERASE 48 KDA SUBUNIT"/>
    <property type="match status" value="1"/>
</dbReference>
<comment type="caution">
    <text evidence="2">The sequence shown here is derived from an EMBL/GenBank/DDBJ whole genome shotgun (WGS) entry which is preliminary data.</text>
</comment>
<sequence length="235" mass="25778">MKGDVNDDVQVQFYMVSPYVRKTMSTDQKGVYYTSLEVPDVYGVFQFKVEYEKSGVTSLSLAKQGDAKCPGSGASNLKPSAEGLTVQATDVEFSPSVFLLGVMRLDVAWFKKTSSNVSLTGDELILAIYNREIDRSCRFGFVKMSTVEKAKKVVVLYSRYAPSLKRPLEIAALASSHEVGSFMNIMAGLTTSSTAIVSLFCCSVDRPSNSGKPTTVLLMGLTLQVHDLFNKHLQH</sequence>
<dbReference type="UniPathway" id="UPA00378"/>
<reference evidence="2 3" key="1">
    <citation type="journal article" date="2014" name="Nat. Genet.">
        <title>Genome sequence of the hot pepper provides insights into the evolution of pungency in Capsicum species.</title>
        <authorList>
            <person name="Kim S."/>
            <person name="Park M."/>
            <person name="Yeom S.I."/>
            <person name="Kim Y.M."/>
            <person name="Lee J.M."/>
            <person name="Lee H.A."/>
            <person name="Seo E."/>
            <person name="Choi J."/>
            <person name="Cheong K."/>
            <person name="Kim K.T."/>
            <person name="Jung K."/>
            <person name="Lee G.W."/>
            <person name="Oh S.K."/>
            <person name="Bae C."/>
            <person name="Kim S.B."/>
            <person name="Lee H.Y."/>
            <person name="Kim S.Y."/>
            <person name="Kim M.S."/>
            <person name="Kang B.C."/>
            <person name="Jo Y.D."/>
            <person name="Yang H.B."/>
            <person name="Jeong H.J."/>
            <person name="Kang W.H."/>
            <person name="Kwon J.K."/>
            <person name="Shin C."/>
            <person name="Lim J.Y."/>
            <person name="Park J.H."/>
            <person name="Huh J.H."/>
            <person name="Kim J.S."/>
            <person name="Kim B.D."/>
            <person name="Cohen O."/>
            <person name="Paran I."/>
            <person name="Suh M.C."/>
            <person name="Lee S.B."/>
            <person name="Kim Y.K."/>
            <person name="Shin Y."/>
            <person name="Noh S.J."/>
            <person name="Park J."/>
            <person name="Seo Y.S."/>
            <person name="Kwon S.Y."/>
            <person name="Kim H.A."/>
            <person name="Park J.M."/>
            <person name="Kim H.J."/>
            <person name="Choi S.B."/>
            <person name="Bosland P.W."/>
            <person name="Reeves G."/>
            <person name="Jo S.H."/>
            <person name="Lee B.W."/>
            <person name="Cho H.T."/>
            <person name="Choi H.S."/>
            <person name="Lee M.S."/>
            <person name="Yu Y."/>
            <person name="Do Choi Y."/>
            <person name="Park B.S."/>
            <person name="van Deynze A."/>
            <person name="Ashrafi H."/>
            <person name="Hill T."/>
            <person name="Kim W.T."/>
            <person name="Pai H.S."/>
            <person name="Ahn H.K."/>
            <person name="Yeam I."/>
            <person name="Giovannoni J.J."/>
            <person name="Rose J.K."/>
            <person name="Sorensen I."/>
            <person name="Lee S.J."/>
            <person name="Kim R.W."/>
            <person name="Choi I.Y."/>
            <person name="Choi B.S."/>
            <person name="Lim J.S."/>
            <person name="Lee Y.H."/>
            <person name="Choi D."/>
        </authorList>
    </citation>
    <scope>NUCLEOTIDE SEQUENCE [LARGE SCALE GENOMIC DNA]</scope>
    <source>
        <strain evidence="3">cv. CM334</strain>
    </source>
</reference>
<evidence type="ECO:0000313" key="2">
    <source>
        <dbReference type="EMBL" id="PHT78521.1"/>
    </source>
</evidence>
<name>A0A2G2Z9E7_CAPAN</name>
<dbReference type="GO" id="GO:0018279">
    <property type="term" value="P:protein N-linked glycosylation via asparagine"/>
    <property type="evidence" value="ECO:0000318"/>
    <property type="project" value="GO_Central"/>
</dbReference>
<dbReference type="Pfam" id="PF23358">
    <property type="entry name" value="OST48_MD"/>
    <property type="match status" value="1"/>
</dbReference>
<protein>
    <recommendedName>
        <fullName evidence="1">OST48 middle domain-containing protein</fullName>
    </recommendedName>
</protein>
<dbReference type="GO" id="GO:0008250">
    <property type="term" value="C:oligosaccharyltransferase complex"/>
    <property type="evidence" value="ECO:0000318"/>
    <property type="project" value="GO_Central"/>
</dbReference>
<dbReference type="PANTHER" id="PTHR10830:SF0">
    <property type="entry name" value="DOLICHYL-DIPHOSPHOOLIGOSACCHARIDE--PROTEIN GLYCOSYLTRANSFERASE 48 KDA SUBUNIT"/>
    <property type="match status" value="1"/>
</dbReference>